<reference evidence="2 3" key="1">
    <citation type="submission" date="2020-10" db="EMBL/GenBank/DDBJ databases">
        <title>Aquamicrobium zhengzhouensis sp. nov., a exopolysaccharide producing bacterium isolated from farmland soil.</title>
        <authorList>
            <person name="Wang X."/>
        </authorList>
    </citation>
    <scope>NUCLEOTIDE SEQUENCE [LARGE SCALE GENOMIC DNA]</scope>
    <source>
        <strain evidence="3">cd-1</strain>
    </source>
</reference>
<name>A0ABS0S8U1_9HYPH</name>
<evidence type="ECO:0000256" key="1">
    <source>
        <dbReference type="SAM" id="SignalP"/>
    </source>
</evidence>
<feature type="chain" id="PRO_5046463180" evidence="1">
    <location>
        <begin position="24"/>
        <end position="215"/>
    </location>
</feature>
<evidence type="ECO:0000313" key="2">
    <source>
        <dbReference type="EMBL" id="MBI1619713.1"/>
    </source>
</evidence>
<gene>
    <name evidence="2" type="ORF">IOD40_03420</name>
</gene>
<sequence length="215" mass="23820">MTKRSLISAAGAMFLAATSPSLSHPHVFAEANLEVMVSADGHVEALRHVWRFDDLFSSTVLLEFDMNSDLALSQEELDQVGGVIHESLAEFDYFQFVDVDGRAVTMAPPEAILANYEDNQLIIFFESKPQAPLPLKGSIAFGVYDPTFYTAIEFTEDNYMSVSPLPASCARTVVRPDPDEAIAMNQDKLTEAFFEDPTTNDYSKLFATRLELTCS</sequence>
<comment type="caution">
    <text evidence="2">The sequence shown here is derived from an EMBL/GenBank/DDBJ whole genome shotgun (WGS) entry which is preliminary data.</text>
</comment>
<feature type="signal peptide" evidence="1">
    <location>
        <begin position="1"/>
        <end position="23"/>
    </location>
</feature>
<dbReference type="EMBL" id="JADGMQ010000002">
    <property type="protein sequence ID" value="MBI1619713.1"/>
    <property type="molecule type" value="Genomic_DNA"/>
</dbReference>
<evidence type="ECO:0000313" key="3">
    <source>
        <dbReference type="Proteomes" id="UP000601789"/>
    </source>
</evidence>
<dbReference type="Pfam" id="PF06226">
    <property type="entry name" value="DUF1007"/>
    <property type="match status" value="1"/>
</dbReference>
<accession>A0ABS0S8U1</accession>
<keyword evidence="3" id="KW-1185">Reference proteome</keyword>
<dbReference type="PIRSF" id="PIRSF008159">
    <property type="entry name" value="UCP008159_ABC"/>
    <property type="match status" value="1"/>
</dbReference>
<organism evidence="2 3">
    <name type="scientific">Aquamicrobium zhengzhouense</name>
    <dbReference type="NCBI Taxonomy" id="2781738"/>
    <lineage>
        <taxon>Bacteria</taxon>
        <taxon>Pseudomonadati</taxon>
        <taxon>Pseudomonadota</taxon>
        <taxon>Alphaproteobacteria</taxon>
        <taxon>Hyphomicrobiales</taxon>
        <taxon>Phyllobacteriaceae</taxon>
        <taxon>Aquamicrobium</taxon>
    </lineage>
</organism>
<keyword evidence="1" id="KW-0732">Signal</keyword>
<dbReference type="Proteomes" id="UP000601789">
    <property type="component" value="Unassembled WGS sequence"/>
</dbReference>
<dbReference type="InterPro" id="IPR016537">
    <property type="entry name" value="UCP008159_ABC"/>
</dbReference>
<proteinExistence type="predicted"/>
<dbReference type="RefSeq" id="WP_198474371.1">
    <property type="nucleotide sequence ID" value="NZ_JADGMQ010000002.1"/>
</dbReference>
<dbReference type="InterPro" id="IPR010412">
    <property type="entry name" value="DUF1007"/>
</dbReference>
<protein>
    <submittedName>
        <fullName evidence="2">DUF1007 family protein</fullName>
    </submittedName>
</protein>